<evidence type="ECO:0000259" key="5">
    <source>
        <dbReference type="Pfam" id="PF01055"/>
    </source>
</evidence>
<keyword evidence="4" id="KW-0326">Glycosidase</keyword>
<evidence type="ECO:0000256" key="4">
    <source>
        <dbReference type="RuleBase" id="RU361185"/>
    </source>
</evidence>
<dbReference type="GO" id="GO:0006491">
    <property type="term" value="P:N-glycan processing"/>
    <property type="evidence" value="ECO:0007669"/>
    <property type="project" value="TreeGrafter"/>
</dbReference>
<dbReference type="Gene3D" id="2.60.40.1760">
    <property type="entry name" value="glycosyl hydrolase (family 31)"/>
    <property type="match status" value="1"/>
</dbReference>
<feature type="domain" description="Glycosyl hydrolase family 31 C-terminal" evidence="6">
    <location>
        <begin position="515"/>
        <end position="606"/>
    </location>
</feature>
<organism evidence="7 8">
    <name type="scientific">Exophiala mesophila</name>
    <name type="common">Black yeast-like fungus</name>
    <dbReference type="NCBI Taxonomy" id="212818"/>
    <lineage>
        <taxon>Eukaryota</taxon>
        <taxon>Fungi</taxon>
        <taxon>Dikarya</taxon>
        <taxon>Ascomycota</taxon>
        <taxon>Pezizomycotina</taxon>
        <taxon>Eurotiomycetes</taxon>
        <taxon>Chaetothyriomycetidae</taxon>
        <taxon>Chaetothyriales</taxon>
        <taxon>Herpotrichiellaceae</taxon>
        <taxon>Exophiala</taxon>
    </lineage>
</organism>
<dbReference type="SUPFAM" id="SSF51445">
    <property type="entry name" value="(Trans)glycosidases"/>
    <property type="match status" value="1"/>
</dbReference>
<evidence type="ECO:0000313" key="7">
    <source>
        <dbReference type="EMBL" id="KIV91613.1"/>
    </source>
</evidence>
<dbReference type="Pfam" id="PF21365">
    <property type="entry name" value="Glyco_hydro_31_3rd"/>
    <property type="match status" value="1"/>
</dbReference>
<dbReference type="GO" id="GO:0030246">
    <property type="term" value="F:carbohydrate binding"/>
    <property type="evidence" value="ECO:0007669"/>
    <property type="project" value="InterPro"/>
</dbReference>
<dbReference type="InterPro" id="IPR013780">
    <property type="entry name" value="Glyco_hydro_b"/>
</dbReference>
<dbReference type="Gene3D" id="2.60.40.1180">
    <property type="entry name" value="Golgi alpha-mannosidase II"/>
    <property type="match status" value="2"/>
</dbReference>
<dbReference type="Gene3D" id="3.20.20.80">
    <property type="entry name" value="Glycosidases"/>
    <property type="match status" value="1"/>
</dbReference>
<dbReference type="InterPro" id="IPR017853">
    <property type="entry name" value="GH"/>
</dbReference>
<dbReference type="AlphaFoldDB" id="A0A0D1ZXQ6"/>
<sequence>MVRIIPQQVSETTSHKKSAIVGGPKNYRFTVLTDGLIRYEWAPDGIFEDRPSTFAVHRDLPVPDFSIKDTDGNLEIITSRFHLTYNKEEFTPYGLSAVVFNHTQLCWRFGQDQDYAEYNLGGTYRTLDRIDGRVGMGYGILSRLGYASLDDSKSLLFEKNGFVAPRRPGPGRIDGYLFAYGHDYREAVKALYAVSGSQPLLPRWALGNWWSRYYAYTAKSYLELVDKFKEIKVPLSAAVIDMEWHLVDDPRIKKAGQSGWTGYTWNKKLFPDPPAFIEALHKRKLRVTLNEHPAEGIHSYEDLYEKVAKALHVPTDKGQPIPFDIANPDFLRVYFDVLISSLEDDGVDFWWIDWQQGQFSRMKDADPLWLLNHYHFLHNTQRFPNRHPLIFSRYAGPGSHRYPIGFSGDTVVSWASLEFQPEFTNTASNIGYGWWSHDIGGHMLGVKDEEMLVRWIQYGVFSPILRLHSTKNMWVAKEPWKLPRLAGDIISNYLRLRHRLIPYLHTMNARAAIGGEPLIQPLYWEHPGRDEAYRHKNHYYFGSQLVCFPITSPQDRQLRLAKTKAWLPPGRYVDYFTGFSYEGDTELWLSRPLEQYPLFLPAGSIVPLDYAMEPSNGGGNPEGYEILIAVGADGAFEIMEEHGESQGKAAGDIDWDRILITYTQATGTVEIHPKFQPEREEALDYHPLSLRFVGLSKSRHLAPTVSIHITHDDSSITSYDYYPFELSSGFNGILLDLGEVSVTADVVVRLGIEDPKLDLYNKQRALTKLIEPIIRDAQIEYAHKDAVWAVVANADDRNKTSKSVMLNQLEALDYVNPNLKIAIAEYLK</sequence>
<keyword evidence="8" id="KW-1185">Reference proteome</keyword>
<dbReference type="CDD" id="cd06595">
    <property type="entry name" value="GH31_u1"/>
    <property type="match status" value="1"/>
</dbReference>
<dbReference type="Pfam" id="PF01055">
    <property type="entry name" value="Glyco_hydro_31_2nd"/>
    <property type="match status" value="1"/>
</dbReference>
<reference evidence="7 8" key="1">
    <citation type="submission" date="2015-01" db="EMBL/GenBank/DDBJ databases">
        <title>The Genome Sequence of Exophiala mesophila CBS40295.</title>
        <authorList>
            <consortium name="The Broad Institute Genomics Platform"/>
            <person name="Cuomo C."/>
            <person name="de Hoog S."/>
            <person name="Gorbushina A."/>
            <person name="Stielow B."/>
            <person name="Teixiera M."/>
            <person name="Abouelleil A."/>
            <person name="Chapman S.B."/>
            <person name="Priest M."/>
            <person name="Young S.K."/>
            <person name="Wortman J."/>
            <person name="Nusbaum C."/>
            <person name="Birren B."/>
        </authorList>
    </citation>
    <scope>NUCLEOTIDE SEQUENCE [LARGE SCALE GENOMIC DNA]</scope>
    <source>
        <strain evidence="7 8">CBS 40295</strain>
    </source>
</reference>
<dbReference type="HOGENOM" id="CLU_005043_1_0_1"/>
<feature type="domain" description="Glycoside hydrolase family 31 TIM barrel" evidence="5">
    <location>
        <begin position="199"/>
        <end position="507"/>
    </location>
</feature>
<comment type="catalytic activity">
    <reaction evidence="1">
        <text>Hydrolysis of terminal, non-reducing (1-&gt;4)-linked alpha-D-glucose residues with release of alpha-D-glucose.</text>
        <dbReference type="EC" id="3.2.1.20"/>
    </reaction>
</comment>
<protein>
    <recommendedName>
        <fullName evidence="3">alpha-glucosidase</fullName>
        <ecNumber evidence="3">3.2.1.20</ecNumber>
    </recommendedName>
</protein>
<dbReference type="InterPro" id="IPR000322">
    <property type="entry name" value="Glyco_hydro_31_TIM"/>
</dbReference>
<dbReference type="STRING" id="212818.A0A0D1ZXQ6"/>
<dbReference type="OrthoDB" id="1334205at2759"/>
<evidence type="ECO:0000256" key="1">
    <source>
        <dbReference type="ARBA" id="ARBA00001657"/>
    </source>
</evidence>
<dbReference type="GO" id="GO:0005975">
    <property type="term" value="P:carbohydrate metabolic process"/>
    <property type="evidence" value="ECO:0007669"/>
    <property type="project" value="InterPro"/>
</dbReference>
<dbReference type="PANTHER" id="PTHR22762:SF89">
    <property type="entry name" value="ALPHA-XYLOSIDASE"/>
    <property type="match status" value="1"/>
</dbReference>
<evidence type="ECO:0000259" key="6">
    <source>
        <dbReference type="Pfam" id="PF21365"/>
    </source>
</evidence>
<dbReference type="RefSeq" id="XP_016223187.1">
    <property type="nucleotide sequence ID" value="XM_016370894.1"/>
</dbReference>
<dbReference type="Proteomes" id="UP000054302">
    <property type="component" value="Unassembled WGS sequence"/>
</dbReference>
<evidence type="ECO:0000313" key="8">
    <source>
        <dbReference type="Proteomes" id="UP000054302"/>
    </source>
</evidence>
<dbReference type="GO" id="GO:0004558">
    <property type="term" value="F:alpha-1,4-glucosidase activity"/>
    <property type="evidence" value="ECO:0007669"/>
    <property type="project" value="UniProtKB-EC"/>
</dbReference>
<accession>A0A0D1ZXQ6</accession>
<evidence type="ECO:0000256" key="3">
    <source>
        <dbReference type="ARBA" id="ARBA00012741"/>
    </source>
</evidence>
<dbReference type="InterPro" id="IPR048395">
    <property type="entry name" value="Glyco_hydro_31_C"/>
</dbReference>
<dbReference type="SUPFAM" id="SSF74650">
    <property type="entry name" value="Galactose mutarotase-like"/>
    <property type="match status" value="1"/>
</dbReference>
<name>A0A0D1ZXQ6_EXOME</name>
<dbReference type="SUPFAM" id="SSF51011">
    <property type="entry name" value="Glycosyl hydrolase domain"/>
    <property type="match status" value="1"/>
</dbReference>
<dbReference type="VEuPathDB" id="FungiDB:PV10_06131"/>
<keyword evidence="4" id="KW-0378">Hydrolase</keyword>
<dbReference type="EMBL" id="KN847523">
    <property type="protein sequence ID" value="KIV91613.1"/>
    <property type="molecule type" value="Genomic_DNA"/>
</dbReference>
<proteinExistence type="inferred from homology"/>
<dbReference type="EC" id="3.2.1.20" evidence="3"/>
<evidence type="ECO:0000256" key="2">
    <source>
        <dbReference type="ARBA" id="ARBA00007806"/>
    </source>
</evidence>
<dbReference type="PANTHER" id="PTHR22762">
    <property type="entry name" value="ALPHA-GLUCOSIDASE"/>
    <property type="match status" value="1"/>
</dbReference>
<comment type="similarity">
    <text evidence="2 4">Belongs to the glycosyl hydrolase 31 family.</text>
</comment>
<dbReference type="OMA" id="SRYYEYT"/>
<gene>
    <name evidence="7" type="ORF">PV10_06131</name>
</gene>
<dbReference type="InterPro" id="IPR011013">
    <property type="entry name" value="Gal_mutarotase_sf_dom"/>
</dbReference>
<dbReference type="GeneID" id="27323976"/>